<gene>
    <name evidence="2" type="ORF">POM88_049344</name>
</gene>
<proteinExistence type="predicted"/>
<sequence>MATSKTYYLPEELAMKVVLCLPVKDLVRCKLVCKQWLSITLDPDFIQTHLTNSHKRPSVLTSATVYDMKGGSHHTVSIISDSVNIPVPPSCLAPDHSSTSCNGLMCLSDNQAGQKNYEWSFIPQNLILG</sequence>
<dbReference type="InterPro" id="IPR001810">
    <property type="entry name" value="F-box_dom"/>
</dbReference>
<protein>
    <recommendedName>
        <fullName evidence="1">F-box domain-containing protein</fullName>
    </recommendedName>
</protein>
<dbReference type="PANTHER" id="PTHR31672">
    <property type="entry name" value="BNACNNG10540D PROTEIN"/>
    <property type="match status" value="1"/>
</dbReference>
<organism evidence="2 3">
    <name type="scientific">Heracleum sosnowskyi</name>
    <dbReference type="NCBI Taxonomy" id="360622"/>
    <lineage>
        <taxon>Eukaryota</taxon>
        <taxon>Viridiplantae</taxon>
        <taxon>Streptophyta</taxon>
        <taxon>Embryophyta</taxon>
        <taxon>Tracheophyta</taxon>
        <taxon>Spermatophyta</taxon>
        <taxon>Magnoliopsida</taxon>
        <taxon>eudicotyledons</taxon>
        <taxon>Gunneridae</taxon>
        <taxon>Pentapetalae</taxon>
        <taxon>asterids</taxon>
        <taxon>campanulids</taxon>
        <taxon>Apiales</taxon>
        <taxon>Apiaceae</taxon>
        <taxon>Apioideae</taxon>
        <taxon>apioid superclade</taxon>
        <taxon>Tordylieae</taxon>
        <taxon>Tordyliinae</taxon>
        <taxon>Heracleum</taxon>
    </lineage>
</organism>
<accession>A0AAD8M1L1</accession>
<evidence type="ECO:0000259" key="1">
    <source>
        <dbReference type="PROSITE" id="PS50181"/>
    </source>
</evidence>
<dbReference type="Pfam" id="PF12937">
    <property type="entry name" value="F-box-like"/>
    <property type="match status" value="1"/>
</dbReference>
<reference evidence="2" key="1">
    <citation type="submission" date="2023-02" db="EMBL/GenBank/DDBJ databases">
        <title>Genome of toxic invasive species Heracleum sosnowskyi carries increased number of genes despite the absence of recent whole-genome duplications.</title>
        <authorList>
            <person name="Schelkunov M."/>
            <person name="Shtratnikova V."/>
            <person name="Makarenko M."/>
            <person name="Klepikova A."/>
            <person name="Omelchenko D."/>
            <person name="Novikova G."/>
            <person name="Obukhova E."/>
            <person name="Bogdanov V."/>
            <person name="Penin A."/>
            <person name="Logacheva M."/>
        </authorList>
    </citation>
    <scope>NUCLEOTIDE SEQUENCE</scope>
    <source>
        <strain evidence="2">Hsosn_3</strain>
        <tissue evidence="2">Leaf</tissue>
    </source>
</reference>
<feature type="domain" description="F-box" evidence="1">
    <location>
        <begin position="3"/>
        <end position="49"/>
    </location>
</feature>
<keyword evidence="3" id="KW-1185">Reference proteome</keyword>
<dbReference type="SMART" id="SM00256">
    <property type="entry name" value="FBOX"/>
    <property type="match status" value="1"/>
</dbReference>
<dbReference type="InterPro" id="IPR036047">
    <property type="entry name" value="F-box-like_dom_sf"/>
</dbReference>
<dbReference type="SUPFAM" id="SSF81383">
    <property type="entry name" value="F-box domain"/>
    <property type="match status" value="1"/>
</dbReference>
<name>A0AAD8M1L1_9APIA</name>
<dbReference type="Proteomes" id="UP001237642">
    <property type="component" value="Unassembled WGS sequence"/>
</dbReference>
<dbReference type="InterPro" id="IPR050796">
    <property type="entry name" value="SCF_F-box_component"/>
</dbReference>
<dbReference type="AlphaFoldDB" id="A0AAD8M1L1"/>
<dbReference type="PROSITE" id="PS50181">
    <property type="entry name" value="FBOX"/>
    <property type="match status" value="1"/>
</dbReference>
<evidence type="ECO:0000313" key="3">
    <source>
        <dbReference type="Proteomes" id="UP001237642"/>
    </source>
</evidence>
<reference evidence="2" key="2">
    <citation type="submission" date="2023-05" db="EMBL/GenBank/DDBJ databases">
        <authorList>
            <person name="Schelkunov M.I."/>
        </authorList>
    </citation>
    <scope>NUCLEOTIDE SEQUENCE</scope>
    <source>
        <strain evidence="2">Hsosn_3</strain>
        <tissue evidence="2">Leaf</tissue>
    </source>
</reference>
<dbReference type="Gene3D" id="1.20.1280.50">
    <property type="match status" value="1"/>
</dbReference>
<dbReference type="EMBL" id="JAUIZM010000011">
    <property type="protein sequence ID" value="KAK1356088.1"/>
    <property type="molecule type" value="Genomic_DNA"/>
</dbReference>
<evidence type="ECO:0000313" key="2">
    <source>
        <dbReference type="EMBL" id="KAK1356088.1"/>
    </source>
</evidence>
<comment type="caution">
    <text evidence="2">The sequence shown here is derived from an EMBL/GenBank/DDBJ whole genome shotgun (WGS) entry which is preliminary data.</text>
</comment>